<dbReference type="OrthoDB" id="1451126at2"/>
<evidence type="ECO:0000313" key="2">
    <source>
        <dbReference type="Proteomes" id="UP000281534"/>
    </source>
</evidence>
<gene>
    <name evidence="1" type="ORF">EII27_05905</name>
</gene>
<sequence>MIPIYQAAGFKHLYNILPGVNHAYYSYSIMPELLCACRTDRIELILPIQNGLCCGKFPGAIIMDLFMALWYQDEKLAESAREIVHTSKKTKWRHLDHAYISYLCALLDKDVEKASEQLSLMCHGVRKAKGVEFSPFKKEFFILAHAMFNLSQFIYDGKLAGKVAMPNEDNFSKEFAQWQQNNGFKAGKNIYDFPEPINLYNLLLDIIPPKIHLIEKHKRMFIDSERFKQELIYKVIQSKRS</sequence>
<comment type="caution">
    <text evidence="1">The sequence shown here is derived from an EMBL/GenBank/DDBJ whole genome shotgun (WGS) entry which is preliminary data.</text>
</comment>
<accession>A0A3P1UUP6</accession>
<organism evidence="1 2">
    <name type="scientific">Fusobacterium canifelinum</name>
    <dbReference type="NCBI Taxonomy" id="285729"/>
    <lineage>
        <taxon>Bacteria</taxon>
        <taxon>Fusobacteriati</taxon>
        <taxon>Fusobacteriota</taxon>
        <taxon>Fusobacteriia</taxon>
        <taxon>Fusobacteriales</taxon>
        <taxon>Fusobacteriaceae</taxon>
        <taxon>Fusobacterium</taxon>
    </lineage>
</organism>
<evidence type="ECO:0000313" key="1">
    <source>
        <dbReference type="EMBL" id="RRD25581.1"/>
    </source>
</evidence>
<name>A0A3P1UUP6_9FUSO</name>
<proteinExistence type="predicted"/>
<dbReference type="Proteomes" id="UP000281534">
    <property type="component" value="Unassembled WGS sequence"/>
</dbReference>
<reference evidence="1 2" key="1">
    <citation type="submission" date="2018-11" db="EMBL/GenBank/DDBJ databases">
        <title>Genomes From Bacteria Associated with the Canine Oral Cavity: a Test Case for Automated Genome-Based Taxonomic Assignment.</title>
        <authorList>
            <person name="Coil D.A."/>
            <person name="Jospin G."/>
            <person name="Darling A.E."/>
            <person name="Wallis C."/>
            <person name="Davis I.J."/>
            <person name="Harris S."/>
            <person name="Eisen J.A."/>
            <person name="Holcombe L.J."/>
            <person name="O'Flynn C."/>
        </authorList>
    </citation>
    <scope>NUCLEOTIDE SEQUENCE [LARGE SCALE GENOMIC DNA]</scope>
    <source>
        <strain evidence="1 2">OH4460_COT-188</strain>
    </source>
</reference>
<dbReference type="RefSeq" id="WP_124796611.1">
    <property type="nucleotide sequence ID" value="NZ_RQYY01000008.1"/>
</dbReference>
<dbReference type="EMBL" id="RQYY01000008">
    <property type="protein sequence ID" value="RRD25581.1"/>
    <property type="molecule type" value="Genomic_DNA"/>
</dbReference>
<dbReference type="AlphaFoldDB" id="A0A3P1UUP6"/>
<protein>
    <submittedName>
        <fullName evidence="1">Uncharacterized protein</fullName>
    </submittedName>
</protein>